<dbReference type="AlphaFoldDB" id="C2JTZ4"/>
<dbReference type="HOGENOM" id="CLU_3137110_0_0_9"/>
<sequence length="49" mass="5583">MPGQLVDQVSFLFALNVNVIFDTASKPRRYRGMQSINKMMNGENVTHLL</sequence>
<dbReference type="Proteomes" id="UP000004525">
    <property type="component" value="Unassembled WGS sequence"/>
</dbReference>
<comment type="caution">
    <text evidence="1">The sequence shown here is derived from an EMBL/GenBank/DDBJ whole genome shotgun (WGS) entry which is preliminary data.</text>
</comment>
<protein>
    <submittedName>
        <fullName evidence="1">Uncharacterized protein</fullName>
    </submittedName>
</protein>
<evidence type="ECO:0000313" key="1">
    <source>
        <dbReference type="EMBL" id="EEN81495.1"/>
    </source>
</evidence>
<accession>C2JTZ4</accession>
<evidence type="ECO:0000313" key="2">
    <source>
        <dbReference type="Proteomes" id="UP000004525"/>
    </source>
</evidence>
<reference evidence="1" key="1">
    <citation type="submission" date="2009-01" db="EMBL/GenBank/DDBJ databases">
        <authorList>
            <person name="Qin X."/>
            <person name="Bachman B."/>
            <person name="Battles P."/>
            <person name="Bell A."/>
            <person name="Bess C."/>
            <person name="Bickham C."/>
            <person name="Chaboub L."/>
            <person name="Chen D."/>
            <person name="Coyle M."/>
            <person name="Deiros D.R."/>
            <person name="Dinh H."/>
            <person name="Forbes L."/>
            <person name="Fowler G."/>
            <person name="Francisco L."/>
            <person name="Fu Q."/>
            <person name="Gubbala S."/>
            <person name="Hale W."/>
            <person name="Han Y."/>
            <person name="Hemphill L."/>
            <person name="Highlander S.K."/>
            <person name="Hirani K."/>
            <person name="Hogues M."/>
            <person name="Jackson L."/>
            <person name="Jakkamsetti A."/>
            <person name="Javaid M."/>
            <person name="Jiang H."/>
            <person name="Korchina V."/>
            <person name="Kovar C."/>
            <person name="Lara F."/>
            <person name="Lee S."/>
            <person name="Mata R."/>
            <person name="Mathew T."/>
            <person name="Moen C."/>
            <person name="Morales K."/>
            <person name="Munidasa M."/>
            <person name="Nazareth L."/>
            <person name="Ngo R."/>
            <person name="Nguyen L."/>
            <person name="Okwuonu G."/>
            <person name="Ongeri F."/>
            <person name="Patil S."/>
            <person name="Petrosino J."/>
            <person name="Pham C."/>
            <person name="Pham P."/>
            <person name="Pu L.-L."/>
            <person name="Puazo M."/>
            <person name="Raj R."/>
            <person name="Reid J."/>
            <person name="Rouhana J."/>
            <person name="Saada N."/>
            <person name="Shang Y."/>
            <person name="Simmons D."/>
            <person name="Thornton R."/>
            <person name="Warren J."/>
            <person name="Weissenberger G."/>
            <person name="Zhang J."/>
            <person name="Zhang L."/>
            <person name="Zhou C."/>
            <person name="Zhu D."/>
            <person name="Muzny D."/>
            <person name="Worley K."/>
            <person name="Gibbs R."/>
        </authorList>
    </citation>
    <scope>NUCLEOTIDE SEQUENCE [LARGE SCALE GENOMIC DNA]</scope>
    <source>
        <strain evidence="1">LMS2-1</strain>
    </source>
</reference>
<proteinExistence type="predicted"/>
<name>C2JTZ4_LACRM</name>
<dbReference type="EMBL" id="ACIZ01000018">
    <property type="protein sequence ID" value="EEN81495.1"/>
    <property type="molecule type" value="Genomic_DNA"/>
</dbReference>
<gene>
    <name evidence="1" type="ORF">HMPREF0539_0386</name>
</gene>
<organism evidence="1 2">
    <name type="scientific">Lacticaseibacillus rhamnosus (strain LMS2-1)</name>
    <dbReference type="NCBI Taxonomy" id="525361"/>
    <lineage>
        <taxon>Bacteria</taxon>
        <taxon>Bacillati</taxon>
        <taxon>Bacillota</taxon>
        <taxon>Bacilli</taxon>
        <taxon>Lactobacillales</taxon>
        <taxon>Lactobacillaceae</taxon>
        <taxon>Lacticaseibacillus</taxon>
    </lineage>
</organism>
<keyword evidence="2" id="KW-1185">Reference proteome</keyword>